<comment type="caution">
    <text evidence="2">The sequence shown here is derived from an EMBL/GenBank/DDBJ whole genome shotgun (WGS) entry which is preliminary data.</text>
</comment>
<dbReference type="OrthoDB" id="9800727at2"/>
<dbReference type="Pfam" id="PF13146">
    <property type="entry name" value="TRL"/>
    <property type="match status" value="1"/>
</dbReference>
<dbReference type="AlphaFoldDB" id="A0A4R9LQY5"/>
<evidence type="ECO:0008006" key="4">
    <source>
        <dbReference type="Google" id="ProtNLM"/>
    </source>
</evidence>
<gene>
    <name evidence="2" type="ORF">EHS11_10060</name>
</gene>
<dbReference type="Proteomes" id="UP000298264">
    <property type="component" value="Unassembled WGS sequence"/>
</dbReference>
<organism evidence="2 3">
    <name type="scientific">Leptospira ilyithenensis</name>
    <dbReference type="NCBI Taxonomy" id="2484901"/>
    <lineage>
        <taxon>Bacteria</taxon>
        <taxon>Pseudomonadati</taxon>
        <taxon>Spirochaetota</taxon>
        <taxon>Spirochaetia</taxon>
        <taxon>Leptospirales</taxon>
        <taxon>Leptospiraceae</taxon>
        <taxon>Leptospira</taxon>
    </lineage>
</organism>
<feature type="signal peptide" evidence="1">
    <location>
        <begin position="1"/>
        <end position="19"/>
    </location>
</feature>
<accession>A0A4R9LQY5</accession>
<dbReference type="EMBL" id="RQHV01000045">
    <property type="protein sequence ID" value="TGN10221.1"/>
    <property type="molecule type" value="Genomic_DNA"/>
</dbReference>
<keyword evidence="3" id="KW-1185">Reference proteome</keyword>
<name>A0A4R9LQY5_9LEPT</name>
<reference evidence="2" key="1">
    <citation type="journal article" date="2019" name="PLoS Negl. Trop. Dis.">
        <title>Revisiting the worldwide diversity of Leptospira species in the environment.</title>
        <authorList>
            <person name="Vincent A.T."/>
            <person name="Schiettekatte O."/>
            <person name="Bourhy P."/>
            <person name="Veyrier F.J."/>
            <person name="Picardeau M."/>
        </authorList>
    </citation>
    <scope>NUCLEOTIDE SEQUENCE [LARGE SCALE GENOMIC DNA]</scope>
    <source>
        <strain evidence="2">201400974</strain>
    </source>
</reference>
<evidence type="ECO:0000313" key="3">
    <source>
        <dbReference type="Proteomes" id="UP000298264"/>
    </source>
</evidence>
<evidence type="ECO:0000256" key="1">
    <source>
        <dbReference type="SAM" id="SignalP"/>
    </source>
</evidence>
<dbReference type="InterPro" id="IPR025113">
    <property type="entry name" value="TRL-like"/>
</dbReference>
<keyword evidence="1" id="KW-0732">Signal</keyword>
<feature type="chain" id="PRO_5020408207" description="TRL-like family protein" evidence="1">
    <location>
        <begin position="20"/>
        <end position="115"/>
    </location>
</feature>
<proteinExistence type="predicted"/>
<evidence type="ECO:0000313" key="2">
    <source>
        <dbReference type="EMBL" id="TGN10221.1"/>
    </source>
</evidence>
<protein>
    <recommendedName>
        <fullName evidence="4">TRL-like family protein</fullName>
    </recommendedName>
</protein>
<sequence>MILIMFRYPIFALSFFCLFNCGTTGSQTSLGTTSAVFAYIEPVGSISPNVETYYKKGEACSYNLLGLAAFGNSSIYKAAEKGQITKLGIVDRVIVKYSFIYIYYFGMVCTKVSGE</sequence>